<proteinExistence type="predicted"/>
<feature type="transmembrane region" description="Helical" evidence="6">
    <location>
        <begin position="262"/>
        <end position="282"/>
    </location>
</feature>
<evidence type="ECO:0000256" key="2">
    <source>
        <dbReference type="ARBA" id="ARBA00022448"/>
    </source>
</evidence>
<dbReference type="Pfam" id="PF07690">
    <property type="entry name" value="MFS_1"/>
    <property type="match status" value="1"/>
</dbReference>
<feature type="transmembrane region" description="Helical" evidence="6">
    <location>
        <begin position="224"/>
        <end position="250"/>
    </location>
</feature>
<feature type="transmembrane region" description="Helical" evidence="6">
    <location>
        <begin position="294"/>
        <end position="315"/>
    </location>
</feature>
<dbReference type="Proteomes" id="UP001139353">
    <property type="component" value="Unassembled WGS sequence"/>
</dbReference>
<dbReference type="GO" id="GO:0016020">
    <property type="term" value="C:membrane"/>
    <property type="evidence" value="ECO:0007669"/>
    <property type="project" value="UniProtKB-SubCell"/>
</dbReference>
<feature type="transmembrane region" description="Helical" evidence="6">
    <location>
        <begin position="321"/>
        <end position="349"/>
    </location>
</feature>
<feature type="domain" description="Major facilitator superfamily (MFS) profile" evidence="7">
    <location>
        <begin position="17"/>
        <end position="411"/>
    </location>
</feature>
<dbReference type="CDD" id="cd17328">
    <property type="entry name" value="MFS_spinster_like"/>
    <property type="match status" value="1"/>
</dbReference>
<feature type="transmembrane region" description="Helical" evidence="6">
    <location>
        <begin position="172"/>
        <end position="192"/>
    </location>
</feature>
<organism evidence="8 9">
    <name type="scientific">Scleromatobacter humisilvae</name>
    <dbReference type="NCBI Taxonomy" id="2897159"/>
    <lineage>
        <taxon>Bacteria</taxon>
        <taxon>Pseudomonadati</taxon>
        <taxon>Pseudomonadota</taxon>
        <taxon>Betaproteobacteria</taxon>
        <taxon>Burkholderiales</taxon>
        <taxon>Sphaerotilaceae</taxon>
        <taxon>Scleromatobacter</taxon>
    </lineage>
</organism>
<dbReference type="InterPro" id="IPR044770">
    <property type="entry name" value="MFS_spinster-like"/>
</dbReference>
<keyword evidence="9" id="KW-1185">Reference proteome</keyword>
<evidence type="ECO:0000256" key="6">
    <source>
        <dbReference type="SAM" id="Phobius"/>
    </source>
</evidence>
<keyword evidence="5 6" id="KW-0472">Membrane</keyword>
<feature type="transmembrane region" description="Helical" evidence="6">
    <location>
        <begin position="390"/>
        <end position="413"/>
    </location>
</feature>
<name>A0A9X1YIY8_9BURK</name>
<keyword evidence="4 6" id="KW-1133">Transmembrane helix</keyword>
<keyword evidence="3 6" id="KW-0812">Transmembrane</keyword>
<evidence type="ECO:0000256" key="4">
    <source>
        <dbReference type="ARBA" id="ARBA00022989"/>
    </source>
</evidence>
<dbReference type="RefSeq" id="WP_275681700.1">
    <property type="nucleotide sequence ID" value="NZ_JAJLJH010000001.1"/>
</dbReference>
<comment type="caution">
    <text evidence="8">The sequence shown here is derived from an EMBL/GenBank/DDBJ whole genome shotgun (WGS) entry which is preliminary data.</text>
</comment>
<accession>A0A9X1YIY8</accession>
<evidence type="ECO:0000313" key="8">
    <source>
        <dbReference type="EMBL" id="MCK9685705.1"/>
    </source>
</evidence>
<dbReference type="PANTHER" id="PTHR23505:SF79">
    <property type="entry name" value="PROTEIN SPINSTER"/>
    <property type="match status" value="1"/>
</dbReference>
<feature type="transmembrane region" description="Helical" evidence="6">
    <location>
        <begin position="361"/>
        <end position="378"/>
    </location>
</feature>
<dbReference type="PANTHER" id="PTHR23505">
    <property type="entry name" value="SPINSTER"/>
    <property type="match status" value="1"/>
</dbReference>
<comment type="subcellular location">
    <subcellularLocation>
        <location evidence="1">Membrane</location>
        <topology evidence="1">Multi-pass membrane protein</topology>
    </subcellularLocation>
</comment>
<sequence>MSAEADTLRIDSSQWRALALLTLVYMLHTMDRNVISALVEPIKHEFKVSDRGMGALSGLAHSIAFAIAVLPVGWLADRVNRTRLLASLLATWSVMTALSGVATSYLGLLVARLGVGGAEAGTSPTCMSLISDLFPPSRRASAIGVFYLSTALGTGVVFLVGAAVAQHHGWRAMFFAAGVPGIVVACLLLLFLREPARGRFETDGALNGAGMDDAIRHILRNRSVLVLVMAVMLAAMLVSSLWTWTASFLIRIHGLEPKQAGLVIAIAAGVGMALGSSTAGPLADRLSHGVPSRLAFVPSATTALSVLAAFGMLFAPTAPTAIGFALLMGVMLGGWFGPGYGMLLTLTPVSMRGRVTATSQLLSNLVGAGLGPLLTGALSDHIGGSDSLRLAIALTMIVGVLAAVLFALAGWYAKGDMTRIDASGQVPAAAARA</sequence>
<feature type="transmembrane region" description="Helical" evidence="6">
    <location>
        <begin position="53"/>
        <end position="76"/>
    </location>
</feature>
<gene>
    <name evidence="8" type="ORF">LPC04_08280</name>
</gene>
<dbReference type="InterPro" id="IPR036259">
    <property type="entry name" value="MFS_trans_sf"/>
</dbReference>
<feature type="transmembrane region" description="Helical" evidence="6">
    <location>
        <begin position="88"/>
        <end position="111"/>
    </location>
</feature>
<keyword evidence="2" id="KW-0813">Transport</keyword>
<dbReference type="PROSITE" id="PS50850">
    <property type="entry name" value="MFS"/>
    <property type="match status" value="1"/>
</dbReference>
<evidence type="ECO:0000256" key="3">
    <source>
        <dbReference type="ARBA" id="ARBA00022692"/>
    </source>
</evidence>
<protein>
    <submittedName>
        <fullName evidence="8">MFS transporter</fullName>
    </submittedName>
</protein>
<evidence type="ECO:0000313" key="9">
    <source>
        <dbReference type="Proteomes" id="UP001139353"/>
    </source>
</evidence>
<evidence type="ECO:0000256" key="1">
    <source>
        <dbReference type="ARBA" id="ARBA00004141"/>
    </source>
</evidence>
<dbReference type="SUPFAM" id="SSF103473">
    <property type="entry name" value="MFS general substrate transporter"/>
    <property type="match status" value="1"/>
</dbReference>
<dbReference type="InterPro" id="IPR011701">
    <property type="entry name" value="MFS"/>
</dbReference>
<dbReference type="AlphaFoldDB" id="A0A9X1YIY8"/>
<evidence type="ECO:0000256" key="5">
    <source>
        <dbReference type="ARBA" id="ARBA00023136"/>
    </source>
</evidence>
<feature type="transmembrane region" description="Helical" evidence="6">
    <location>
        <begin position="145"/>
        <end position="166"/>
    </location>
</feature>
<dbReference type="GO" id="GO:0022857">
    <property type="term" value="F:transmembrane transporter activity"/>
    <property type="evidence" value="ECO:0007669"/>
    <property type="project" value="InterPro"/>
</dbReference>
<evidence type="ECO:0000259" key="7">
    <source>
        <dbReference type="PROSITE" id="PS50850"/>
    </source>
</evidence>
<reference evidence="8" key="1">
    <citation type="submission" date="2021-11" db="EMBL/GenBank/DDBJ databases">
        <title>BS-T2-15 a new species belonging to the Comamonadaceae family isolated from the soil of a French oak forest.</title>
        <authorList>
            <person name="Mieszkin S."/>
            <person name="Alain K."/>
        </authorList>
    </citation>
    <scope>NUCLEOTIDE SEQUENCE</scope>
    <source>
        <strain evidence="8">BS-T2-15</strain>
    </source>
</reference>
<dbReference type="EMBL" id="JAJLJH010000001">
    <property type="protein sequence ID" value="MCK9685705.1"/>
    <property type="molecule type" value="Genomic_DNA"/>
</dbReference>
<dbReference type="InterPro" id="IPR020846">
    <property type="entry name" value="MFS_dom"/>
</dbReference>
<dbReference type="Gene3D" id="1.20.1250.20">
    <property type="entry name" value="MFS general substrate transporter like domains"/>
    <property type="match status" value="2"/>
</dbReference>